<dbReference type="InterPro" id="IPR014284">
    <property type="entry name" value="RNA_pol_sigma-70_dom"/>
</dbReference>
<proteinExistence type="inferred from homology"/>
<evidence type="ECO:0000256" key="4">
    <source>
        <dbReference type="ARBA" id="ARBA00023163"/>
    </source>
</evidence>
<keyword evidence="8" id="KW-1185">Reference proteome</keyword>
<dbReference type="Gene3D" id="1.10.10.10">
    <property type="entry name" value="Winged helix-like DNA-binding domain superfamily/Winged helix DNA-binding domain"/>
    <property type="match status" value="1"/>
</dbReference>
<accession>A0A059G1S6</accession>
<comment type="similarity">
    <text evidence="1">Belongs to the sigma-70 factor family. ECF subfamily.</text>
</comment>
<dbReference type="EMBL" id="ARYL01000051">
    <property type="protein sequence ID" value="KDA00766.1"/>
    <property type="molecule type" value="Genomic_DNA"/>
</dbReference>
<dbReference type="NCBIfam" id="TIGR02937">
    <property type="entry name" value="sigma70-ECF"/>
    <property type="match status" value="1"/>
</dbReference>
<keyword evidence="2" id="KW-0805">Transcription regulation</keyword>
<dbReference type="eggNOG" id="COG1595">
    <property type="taxonomic scope" value="Bacteria"/>
</dbReference>
<dbReference type="STRING" id="1280953.HOC_18951"/>
<evidence type="ECO:0000256" key="3">
    <source>
        <dbReference type="ARBA" id="ARBA00023082"/>
    </source>
</evidence>
<dbReference type="Proteomes" id="UP000024942">
    <property type="component" value="Unassembled WGS sequence"/>
</dbReference>
<dbReference type="InterPro" id="IPR013249">
    <property type="entry name" value="RNA_pol_sigma70_r4_t2"/>
</dbReference>
<organism evidence="7 8">
    <name type="scientific">Hyphomonas oceanitis SCH89</name>
    <dbReference type="NCBI Taxonomy" id="1280953"/>
    <lineage>
        <taxon>Bacteria</taxon>
        <taxon>Pseudomonadati</taxon>
        <taxon>Pseudomonadota</taxon>
        <taxon>Alphaproteobacteria</taxon>
        <taxon>Hyphomonadales</taxon>
        <taxon>Hyphomonadaceae</taxon>
        <taxon>Hyphomonas</taxon>
    </lineage>
</organism>
<name>A0A059G1S6_9PROT</name>
<dbReference type="Pfam" id="PF08281">
    <property type="entry name" value="Sigma70_r4_2"/>
    <property type="match status" value="1"/>
</dbReference>
<dbReference type="Gene3D" id="1.10.1740.10">
    <property type="match status" value="1"/>
</dbReference>
<evidence type="ECO:0000259" key="5">
    <source>
        <dbReference type="Pfam" id="PF04542"/>
    </source>
</evidence>
<reference evidence="7 8" key="1">
    <citation type="journal article" date="2014" name="Antonie Van Leeuwenhoek">
        <title>Hyphomonas beringensis sp. nov. and Hyphomonas chukchiensis sp. nov., isolated from surface seawater of the Bering Sea and Chukchi Sea.</title>
        <authorList>
            <person name="Li C."/>
            <person name="Lai Q."/>
            <person name="Li G."/>
            <person name="Dong C."/>
            <person name="Wang J."/>
            <person name="Liao Y."/>
            <person name="Shao Z."/>
        </authorList>
    </citation>
    <scope>NUCLEOTIDE SEQUENCE [LARGE SCALE GENOMIC DNA]</scope>
    <source>
        <strain evidence="7 8">SCH89</strain>
    </source>
</reference>
<dbReference type="GO" id="GO:0006352">
    <property type="term" value="P:DNA-templated transcription initiation"/>
    <property type="evidence" value="ECO:0007669"/>
    <property type="project" value="InterPro"/>
</dbReference>
<keyword evidence="4" id="KW-0804">Transcription</keyword>
<dbReference type="InterPro" id="IPR036388">
    <property type="entry name" value="WH-like_DNA-bd_sf"/>
</dbReference>
<gene>
    <name evidence="7" type="ORF">HOC_18951</name>
</gene>
<evidence type="ECO:0000313" key="7">
    <source>
        <dbReference type="EMBL" id="KDA00766.1"/>
    </source>
</evidence>
<evidence type="ECO:0000256" key="1">
    <source>
        <dbReference type="ARBA" id="ARBA00010641"/>
    </source>
</evidence>
<dbReference type="Pfam" id="PF04542">
    <property type="entry name" value="Sigma70_r2"/>
    <property type="match status" value="1"/>
</dbReference>
<dbReference type="SUPFAM" id="SSF88946">
    <property type="entry name" value="Sigma2 domain of RNA polymerase sigma factors"/>
    <property type="match status" value="1"/>
</dbReference>
<dbReference type="InterPro" id="IPR013325">
    <property type="entry name" value="RNA_pol_sigma_r2"/>
</dbReference>
<feature type="domain" description="RNA polymerase sigma-70 region 2" evidence="5">
    <location>
        <begin position="36"/>
        <end position="95"/>
    </location>
</feature>
<protein>
    <submittedName>
        <fullName evidence="7">ECF subfamily RNA polymerase sigma factor</fullName>
    </submittedName>
</protein>
<dbReference type="AlphaFoldDB" id="A0A059G1S6"/>
<evidence type="ECO:0000313" key="8">
    <source>
        <dbReference type="Proteomes" id="UP000024942"/>
    </source>
</evidence>
<evidence type="ECO:0000256" key="2">
    <source>
        <dbReference type="ARBA" id="ARBA00023015"/>
    </source>
</evidence>
<comment type="caution">
    <text evidence="7">The sequence shown here is derived from an EMBL/GenBank/DDBJ whole genome shotgun (WGS) entry which is preliminary data.</text>
</comment>
<dbReference type="InterPro" id="IPR007627">
    <property type="entry name" value="RNA_pol_sigma70_r2"/>
</dbReference>
<sequence>MTMQEPDNTSTARRPLVGESFALRGRAALDEIFRLQYDQLLRFCRIRLGNVPDAEDLVQEAFLSVRRAYPDKGVEELRPLLFTALRNLTLDYLKSGYAKRARSSDAFSDLGDVLACPRSPTPETQMIDIQSLAIVQDALARLEPRKRDALLLSRLERLTHKEIAVRLSVSPRTVRSDITEAIAVMAKSLASSNH</sequence>
<dbReference type="GO" id="GO:0016987">
    <property type="term" value="F:sigma factor activity"/>
    <property type="evidence" value="ECO:0007669"/>
    <property type="project" value="UniProtKB-KW"/>
</dbReference>
<evidence type="ECO:0000259" key="6">
    <source>
        <dbReference type="Pfam" id="PF08281"/>
    </source>
</evidence>
<dbReference type="PANTHER" id="PTHR43133">
    <property type="entry name" value="RNA POLYMERASE ECF-TYPE SIGMA FACTO"/>
    <property type="match status" value="1"/>
</dbReference>
<keyword evidence="3" id="KW-0731">Sigma factor</keyword>
<dbReference type="GO" id="GO:0003677">
    <property type="term" value="F:DNA binding"/>
    <property type="evidence" value="ECO:0007669"/>
    <property type="project" value="InterPro"/>
</dbReference>
<dbReference type="InterPro" id="IPR039425">
    <property type="entry name" value="RNA_pol_sigma-70-like"/>
</dbReference>
<dbReference type="PATRIC" id="fig|1280953.3.peg.3791"/>
<dbReference type="InterPro" id="IPR013324">
    <property type="entry name" value="RNA_pol_sigma_r3/r4-like"/>
</dbReference>
<feature type="domain" description="RNA polymerase sigma factor 70 region 4 type 2" evidence="6">
    <location>
        <begin position="134"/>
        <end position="181"/>
    </location>
</feature>
<dbReference type="SUPFAM" id="SSF88659">
    <property type="entry name" value="Sigma3 and sigma4 domains of RNA polymerase sigma factors"/>
    <property type="match status" value="1"/>
</dbReference>
<dbReference type="PANTHER" id="PTHR43133:SF63">
    <property type="entry name" value="RNA POLYMERASE SIGMA FACTOR FECI-RELATED"/>
    <property type="match status" value="1"/>
</dbReference>